<feature type="region of interest" description="Disordered" evidence="1">
    <location>
        <begin position="58"/>
        <end position="79"/>
    </location>
</feature>
<dbReference type="EMBL" id="JABANE010000182">
    <property type="protein sequence ID" value="NME72620.1"/>
    <property type="molecule type" value="Genomic_DNA"/>
</dbReference>
<dbReference type="AlphaFoldDB" id="A0A7X9S1G3"/>
<feature type="transmembrane region" description="Helical" evidence="2">
    <location>
        <begin position="12"/>
        <end position="32"/>
    </location>
</feature>
<evidence type="ECO:0000256" key="1">
    <source>
        <dbReference type="SAM" id="MobiDB-lite"/>
    </source>
</evidence>
<keyword evidence="2" id="KW-1133">Transmembrane helix</keyword>
<protein>
    <submittedName>
        <fullName evidence="3">Uncharacterized protein</fullName>
    </submittedName>
</protein>
<evidence type="ECO:0000256" key="2">
    <source>
        <dbReference type="SAM" id="Phobius"/>
    </source>
</evidence>
<proteinExistence type="predicted"/>
<sequence length="79" mass="8772">MAFPAMNENEDIIISGPIGAIIILGGYVYKVFSLMAVDVMQSVVDMSIFIQSKGELNEEEKAKPHAQGEWKRNAQNETK</sequence>
<organism evidence="3 4">
    <name type="scientific">Flammeovirga aprica JL-4</name>
    <dbReference type="NCBI Taxonomy" id="694437"/>
    <lineage>
        <taxon>Bacteria</taxon>
        <taxon>Pseudomonadati</taxon>
        <taxon>Bacteroidota</taxon>
        <taxon>Cytophagia</taxon>
        <taxon>Cytophagales</taxon>
        <taxon>Flammeovirgaceae</taxon>
        <taxon>Flammeovirga</taxon>
    </lineage>
</organism>
<keyword evidence="2" id="KW-0472">Membrane</keyword>
<dbReference type="Proteomes" id="UP000576082">
    <property type="component" value="Unassembled WGS sequence"/>
</dbReference>
<evidence type="ECO:0000313" key="3">
    <source>
        <dbReference type="EMBL" id="NME72620.1"/>
    </source>
</evidence>
<comment type="caution">
    <text evidence="3">The sequence shown here is derived from an EMBL/GenBank/DDBJ whole genome shotgun (WGS) entry which is preliminary data.</text>
</comment>
<reference evidence="3 4" key="1">
    <citation type="submission" date="2020-04" db="EMBL/GenBank/DDBJ databases">
        <title>Flammeovirga sp. SR4, a novel species isolated from seawater.</title>
        <authorList>
            <person name="Wang X."/>
        </authorList>
    </citation>
    <scope>NUCLEOTIDE SEQUENCE [LARGE SCALE GENOMIC DNA]</scope>
    <source>
        <strain evidence="3 4">ATCC 23126</strain>
    </source>
</reference>
<name>A0A7X9S1G3_9BACT</name>
<dbReference type="RefSeq" id="WP_169660806.1">
    <property type="nucleotide sequence ID" value="NZ_JABANE010000182.1"/>
</dbReference>
<keyword evidence="2" id="KW-0812">Transmembrane</keyword>
<gene>
    <name evidence="3" type="ORF">HHU12_31970</name>
</gene>
<accession>A0A7X9S1G3</accession>
<keyword evidence="4" id="KW-1185">Reference proteome</keyword>
<evidence type="ECO:0000313" key="4">
    <source>
        <dbReference type="Proteomes" id="UP000576082"/>
    </source>
</evidence>